<evidence type="ECO:0000313" key="1">
    <source>
        <dbReference type="EMBL" id="SCW74957.1"/>
    </source>
</evidence>
<dbReference type="Proteomes" id="UP000198601">
    <property type="component" value="Unassembled WGS sequence"/>
</dbReference>
<sequence>MYVEKLNSTGFTGRLETISQYGIAISQFDPTNKNDIKSLKDIHDGGIPKYKDFLKFIRELKAPEEYQSFHKLLDDSISNFIGSMEEMDQHLDNVKETDHLKKSTEHYIAATESMKKIVKELPYGDLK</sequence>
<name>A0A1G4T186_9BACL</name>
<gene>
    <name evidence="1" type="ORF">SAMN04487970_103960</name>
</gene>
<organism evidence="1 2">
    <name type="scientific">Paenibacillus tianmuensis</name>
    <dbReference type="NCBI Taxonomy" id="624147"/>
    <lineage>
        <taxon>Bacteria</taxon>
        <taxon>Bacillati</taxon>
        <taxon>Bacillota</taxon>
        <taxon>Bacilli</taxon>
        <taxon>Bacillales</taxon>
        <taxon>Paenibacillaceae</taxon>
        <taxon>Paenibacillus</taxon>
    </lineage>
</organism>
<proteinExistence type="predicted"/>
<accession>A0A1G4T186</accession>
<dbReference type="EMBL" id="FMTT01000039">
    <property type="protein sequence ID" value="SCW74957.1"/>
    <property type="molecule type" value="Genomic_DNA"/>
</dbReference>
<keyword evidence="2" id="KW-1185">Reference proteome</keyword>
<protein>
    <submittedName>
        <fullName evidence="1">Uncharacterized protein</fullName>
    </submittedName>
</protein>
<evidence type="ECO:0000313" key="2">
    <source>
        <dbReference type="Proteomes" id="UP000198601"/>
    </source>
</evidence>
<dbReference type="AlphaFoldDB" id="A0A1G4T186"/>
<reference evidence="2" key="1">
    <citation type="submission" date="2016-10" db="EMBL/GenBank/DDBJ databases">
        <authorList>
            <person name="Varghese N."/>
            <person name="Submissions S."/>
        </authorList>
    </citation>
    <scope>NUCLEOTIDE SEQUENCE [LARGE SCALE GENOMIC DNA]</scope>
    <source>
        <strain evidence="2">CGMCC 1.8946</strain>
    </source>
</reference>